<organism evidence="1">
    <name type="scientific">Lotus japonicus</name>
    <name type="common">Lotus corniculatus var. japonicus</name>
    <dbReference type="NCBI Taxonomy" id="34305"/>
    <lineage>
        <taxon>Eukaryota</taxon>
        <taxon>Viridiplantae</taxon>
        <taxon>Streptophyta</taxon>
        <taxon>Embryophyta</taxon>
        <taxon>Tracheophyta</taxon>
        <taxon>Spermatophyta</taxon>
        <taxon>Magnoliopsida</taxon>
        <taxon>eudicotyledons</taxon>
        <taxon>Gunneridae</taxon>
        <taxon>Pentapetalae</taxon>
        <taxon>rosids</taxon>
        <taxon>fabids</taxon>
        <taxon>Fabales</taxon>
        <taxon>Fabaceae</taxon>
        <taxon>Papilionoideae</taxon>
        <taxon>50 kb inversion clade</taxon>
        <taxon>NPAAA clade</taxon>
        <taxon>Hologalegina</taxon>
        <taxon>robinioid clade</taxon>
        <taxon>Loteae</taxon>
        <taxon>Lotus</taxon>
    </lineage>
</organism>
<proteinExistence type="evidence at transcript level"/>
<dbReference type="EMBL" id="BT143684">
    <property type="protein sequence ID" value="AFK43478.1"/>
    <property type="molecule type" value="mRNA"/>
</dbReference>
<protein>
    <submittedName>
        <fullName evidence="1">Uncharacterized protein</fullName>
    </submittedName>
</protein>
<accession>I3ST86</accession>
<reference evidence="1" key="1">
    <citation type="submission" date="2012-05" db="EMBL/GenBank/DDBJ databases">
        <authorList>
            <person name="Krishnakumar V."/>
            <person name="Cheung F."/>
            <person name="Xiao Y."/>
            <person name="Chan A."/>
            <person name="Moskal W.A."/>
            <person name="Town C.D."/>
        </authorList>
    </citation>
    <scope>NUCLEOTIDE SEQUENCE</scope>
</reference>
<evidence type="ECO:0000313" key="1">
    <source>
        <dbReference type="EMBL" id="AFK43478.1"/>
    </source>
</evidence>
<dbReference type="AlphaFoldDB" id="I3ST86"/>
<name>I3ST86_LOTJA</name>
<sequence length="89" mass="9541">MSGRTLSNRTGHMRFPSLLYSWQNVAPFFLASITNPSIKLAEDSVTTGVISQSSSGGPTVNFATLSLIFLTRVSATDSMTKATFTAVHL</sequence>